<dbReference type="PROSITE" id="PS51386">
    <property type="entry name" value="RINT1_TIP20"/>
    <property type="match status" value="1"/>
</dbReference>
<dbReference type="EMBL" id="JBGFUD010004616">
    <property type="protein sequence ID" value="MFH4979775.1"/>
    <property type="molecule type" value="Genomic_DNA"/>
</dbReference>
<gene>
    <name evidence="1" type="ORF">AB6A40_006484</name>
</gene>
<dbReference type="PANTHER" id="PTHR13520">
    <property type="entry name" value="RAD50-INTERACTING PROTEIN 1 RINT-1"/>
    <property type="match status" value="1"/>
</dbReference>
<dbReference type="PANTHER" id="PTHR13520:SF0">
    <property type="entry name" value="RAD50-INTERACTING PROTEIN 1"/>
    <property type="match status" value="1"/>
</dbReference>
<dbReference type="Proteomes" id="UP001608902">
    <property type="component" value="Unassembled WGS sequence"/>
</dbReference>
<accession>A0ABD6EIH5</accession>
<dbReference type="Gene3D" id="1.20.58.670">
    <property type="entry name" value="Dsl1p vesicle tethering complex, Tip20p subunit, domain D"/>
    <property type="match status" value="1"/>
</dbReference>
<name>A0ABD6EIH5_9BILA</name>
<keyword evidence="2" id="KW-1185">Reference proteome</keyword>
<sequence>MRFVKLQVVILDEFRLRLVQISQQLPSPWETPFIQLMNSFWYLSFVLDEWNDMEIFIRLQNQSAMRGVFDSIAEMYRHVWKQRAADLCRSFYQCTSMHLSRYRKVRWFSLDFQKPSDITPSFCPFLLEIRRLLAKVATSIAADSALPIYQALNRKVSEILDEIISENSFSCNGAAQMLFDITSGLIPILNAAYGRSCSGNFDVLDDSKMQENVAALHLLSLPVPTAVLLCSELECSPEEMTPTILKSYNASCISREKALRLFTQRCDVQMYHGNKVHL</sequence>
<dbReference type="InterPro" id="IPR007528">
    <property type="entry name" value="RINT1_Tip20"/>
</dbReference>
<organism evidence="1 2">
    <name type="scientific">Gnathostoma spinigerum</name>
    <dbReference type="NCBI Taxonomy" id="75299"/>
    <lineage>
        <taxon>Eukaryota</taxon>
        <taxon>Metazoa</taxon>
        <taxon>Ecdysozoa</taxon>
        <taxon>Nematoda</taxon>
        <taxon>Chromadorea</taxon>
        <taxon>Rhabditida</taxon>
        <taxon>Spirurina</taxon>
        <taxon>Gnathostomatomorpha</taxon>
        <taxon>Gnathostomatoidea</taxon>
        <taxon>Gnathostomatidae</taxon>
        <taxon>Gnathostoma</taxon>
    </lineage>
</organism>
<comment type="caution">
    <text evidence="1">The sequence shown here is derived from an EMBL/GenBank/DDBJ whole genome shotgun (WGS) entry which is preliminary data.</text>
</comment>
<proteinExistence type="predicted"/>
<evidence type="ECO:0000313" key="2">
    <source>
        <dbReference type="Proteomes" id="UP001608902"/>
    </source>
</evidence>
<evidence type="ECO:0000313" key="1">
    <source>
        <dbReference type="EMBL" id="MFH4979775.1"/>
    </source>
</evidence>
<dbReference type="AlphaFoldDB" id="A0ABD6EIH5"/>
<dbReference type="Pfam" id="PF04437">
    <property type="entry name" value="RINT1_TIP1"/>
    <property type="match status" value="1"/>
</dbReference>
<reference evidence="1 2" key="1">
    <citation type="submission" date="2024-08" db="EMBL/GenBank/DDBJ databases">
        <title>Gnathostoma spinigerum genome.</title>
        <authorList>
            <person name="Gonzalez-Bertolin B."/>
            <person name="Monzon S."/>
            <person name="Zaballos A."/>
            <person name="Jimenez P."/>
            <person name="Dekumyoy P."/>
            <person name="Varona S."/>
            <person name="Cuesta I."/>
            <person name="Sumanam S."/>
            <person name="Adisakwattana P."/>
            <person name="Gasser R.B."/>
            <person name="Hernandez-Gonzalez A."/>
            <person name="Young N.D."/>
            <person name="Perteguer M.J."/>
        </authorList>
    </citation>
    <scope>NUCLEOTIDE SEQUENCE [LARGE SCALE GENOMIC DNA]</scope>
    <source>
        <strain evidence="1">AL3</strain>
        <tissue evidence="1">Liver</tissue>
    </source>
</reference>
<protein>
    <submittedName>
        <fullName evidence="1">Uncharacterized protein</fullName>
    </submittedName>
</protein>
<dbReference type="InterPro" id="IPR042044">
    <property type="entry name" value="EXOC6PINT-1/Sec15/Tip20_C_dom2"/>
</dbReference>